<keyword evidence="2" id="KW-1185">Reference proteome</keyword>
<dbReference type="AlphaFoldDB" id="S7RN28"/>
<proteinExistence type="predicted"/>
<dbReference type="GeneID" id="19310104"/>
<feature type="non-terminal residue" evidence="1">
    <location>
        <position position="69"/>
    </location>
</feature>
<protein>
    <submittedName>
        <fullName evidence="1">Uncharacterized protein</fullName>
    </submittedName>
</protein>
<reference evidence="1 2" key="1">
    <citation type="journal article" date="2012" name="Science">
        <title>The Paleozoic origin of enzymatic lignin decomposition reconstructed from 31 fungal genomes.</title>
        <authorList>
            <person name="Floudas D."/>
            <person name="Binder M."/>
            <person name="Riley R."/>
            <person name="Barry K."/>
            <person name="Blanchette R.A."/>
            <person name="Henrissat B."/>
            <person name="Martinez A.T."/>
            <person name="Otillar R."/>
            <person name="Spatafora J.W."/>
            <person name="Yadav J.S."/>
            <person name="Aerts A."/>
            <person name="Benoit I."/>
            <person name="Boyd A."/>
            <person name="Carlson A."/>
            <person name="Copeland A."/>
            <person name="Coutinho P.M."/>
            <person name="de Vries R.P."/>
            <person name="Ferreira P."/>
            <person name="Findley K."/>
            <person name="Foster B."/>
            <person name="Gaskell J."/>
            <person name="Glotzer D."/>
            <person name="Gorecki P."/>
            <person name="Heitman J."/>
            <person name="Hesse C."/>
            <person name="Hori C."/>
            <person name="Igarashi K."/>
            <person name="Jurgens J.A."/>
            <person name="Kallen N."/>
            <person name="Kersten P."/>
            <person name="Kohler A."/>
            <person name="Kuees U."/>
            <person name="Kumar T.K.A."/>
            <person name="Kuo A."/>
            <person name="LaButti K."/>
            <person name="Larrondo L.F."/>
            <person name="Lindquist E."/>
            <person name="Ling A."/>
            <person name="Lombard V."/>
            <person name="Lucas S."/>
            <person name="Lundell T."/>
            <person name="Martin R."/>
            <person name="McLaughlin D.J."/>
            <person name="Morgenstern I."/>
            <person name="Morin E."/>
            <person name="Murat C."/>
            <person name="Nagy L.G."/>
            <person name="Nolan M."/>
            <person name="Ohm R.A."/>
            <person name="Patyshakuliyeva A."/>
            <person name="Rokas A."/>
            <person name="Ruiz-Duenas F.J."/>
            <person name="Sabat G."/>
            <person name="Salamov A."/>
            <person name="Samejima M."/>
            <person name="Schmutz J."/>
            <person name="Slot J.C."/>
            <person name="St John F."/>
            <person name="Stenlid J."/>
            <person name="Sun H."/>
            <person name="Sun S."/>
            <person name="Syed K."/>
            <person name="Tsang A."/>
            <person name="Wiebenga A."/>
            <person name="Young D."/>
            <person name="Pisabarro A."/>
            <person name="Eastwood D.C."/>
            <person name="Martin F."/>
            <person name="Cullen D."/>
            <person name="Grigoriev I.V."/>
            <person name="Hibbett D.S."/>
        </authorList>
    </citation>
    <scope>NUCLEOTIDE SEQUENCE [LARGE SCALE GENOMIC DNA]</scope>
    <source>
        <strain evidence="1 2">ATCC 11539</strain>
    </source>
</reference>
<dbReference type="RefSeq" id="XP_007865895.1">
    <property type="nucleotide sequence ID" value="XM_007867704.1"/>
</dbReference>
<gene>
    <name evidence="1" type="ORF">GLOTRDRAFT_99904</name>
</gene>
<dbReference type="KEGG" id="gtr:GLOTRDRAFT_99904"/>
<accession>S7RN28</accession>
<evidence type="ECO:0000313" key="1">
    <source>
        <dbReference type="EMBL" id="EPQ55870.1"/>
    </source>
</evidence>
<name>S7RN28_GLOTA</name>
<sequence length="69" mass="7452">MAARWLIHRSLQQPTNYQALVTEPRPSSSLRQYTFTGEEGPCIPAELLTAASAASAATTAQQRAHGKGR</sequence>
<dbReference type="Proteomes" id="UP000030669">
    <property type="component" value="Unassembled WGS sequence"/>
</dbReference>
<evidence type="ECO:0000313" key="2">
    <source>
        <dbReference type="Proteomes" id="UP000030669"/>
    </source>
</evidence>
<dbReference type="HOGENOM" id="CLU_2782768_0_0_1"/>
<dbReference type="EMBL" id="KB469301">
    <property type="protein sequence ID" value="EPQ55870.1"/>
    <property type="molecule type" value="Genomic_DNA"/>
</dbReference>
<organism evidence="1 2">
    <name type="scientific">Gloeophyllum trabeum (strain ATCC 11539 / FP-39264 / Madison 617)</name>
    <name type="common">Brown rot fungus</name>
    <dbReference type="NCBI Taxonomy" id="670483"/>
    <lineage>
        <taxon>Eukaryota</taxon>
        <taxon>Fungi</taxon>
        <taxon>Dikarya</taxon>
        <taxon>Basidiomycota</taxon>
        <taxon>Agaricomycotina</taxon>
        <taxon>Agaricomycetes</taxon>
        <taxon>Gloeophyllales</taxon>
        <taxon>Gloeophyllaceae</taxon>
        <taxon>Gloeophyllum</taxon>
    </lineage>
</organism>